<protein>
    <submittedName>
        <fullName evidence="7">HU family DNA-binding protein</fullName>
    </submittedName>
</protein>
<dbReference type="EMBL" id="JAKIKU010000006">
    <property type="protein sequence ID" value="MCL1046264.1"/>
    <property type="molecule type" value="Genomic_DNA"/>
</dbReference>
<evidence type="ECO:0000256" key="2">
    <source>
        <dbReference type="ARBA" id="ARBA00010529"/>
    </source>
</evidence>
<dbReference type="InterPro" id="IPR010992">
    <property type="entry name" value="IHF-like_DNA-bd_dom_sf"/>
</dbReference>
<evidence type="ECO:0000313" key="8">
    <source>
        <dbReference type="Proteomes" id="UP001202134"/>
    </source>
</evidence>
<reference evidence="7 8" key="1">
    <citation type="submission" date="2022-01" db="EMBL/GenBank/DDBJ databases">
        <title>Whole genome-based taxonomy of the Shewanellaceae.</title>
        <authorList>
            <person name="Martin-Rodriguez A.J."/>
        </authorList>
    </citation>
    <scope>NUCLEOTIDE SEQUENCE [LARGE SCALE GENOMIC DNA]</scope>
    <source>
        <strain evidence="7 8">DSM 24955</strain>
    </source>
</reference>
<dbReference type="CDD" id="cd13831">
    <property type="entry name" value="HU"/>
    <property type="match status" value="1"/>
</dbReference>
<dbReference type="PANTHER" id="PTHR33175:SF12">
    <property type="entry name" value="DNA-BINDING PROTEIN HU-ALPHA"/>
    <property type="match status" value="1"/>
</dbReference>
<dbReference type="SUPFAM" id="SSF47729">
    <property type="entry name" value="IHF-like DNA-binding proteins"/>
    <property type="match status" value="1"/>
</dbReference>
<feature type="region of interest" description="Disordered" evidence="6">
    <location>
        <begin position="63"/>
        <end position="91"/>
    </location>
</feature>
<evidence type="ECO:0000256" key="3">
    <source>
        <dbReference type="ARBA" id="ARBA00023067"/>
    </source>
</evidence>
<accession>A0ABT0KR48</accession>
<keyword evidence="4 7" id="KW-0238">DNA-binding</keyword>
<evidence type="ECO:0000256" key="1">
    <source>
        <dbReference type="ARBA" id="ARBA00003819"/>
    </source>
</evidence>
<sequence length="91" mass="10281">MNKKQLVQTMASDMGISQSQTKPQLEQILLQLHKALTEGEKVYLPQFGTFELRYHLAKNGRNPKTGESIEIPGFNQPSFKPAPAFKKHINS</sequence>
<comment type="similarity">
    <text evidence="2 5">Belongs to the bacterial histone-like protein family.</text>
</comment>
<dbReference type="Gene3D" id="4.10.520.10">
    <property type="entry name" value="IHF-like DNA-binding proteins"/>
    <property type="match status" value="1"/>
</dbReference>
<dbReference type="InterPro" id="IPR000119">
    <property type="entry name" value="Hist_DNA-bd"/>
</dbReference>
<proteinExistence type="inferred from homology"/>
<keyword evidence="3" id="KW-0226">DNA condensation</keyword>
<comment type="function">
    <text evidence="1">Histone-like DNA-binding protein which is capable of wrapping DNA to stabilize it, and thus to prevent its denaturation under extreme environmental conditions.</text>
</comment>
<gene>
    <name evidence="7" type="ORF">L2737_13150</name>
</gene>
<dbReference type="SMART" id="SM00411">
    <property type="entry name" value="BHL"/>
    <property type="match status" value="1"/>
</dbReference>
<evidence type="ECO:0000256" key="6">
    <source>
        <dbReference type="SAM" id="MobiDB-lite"/>
    </source>
</evidence>
<evidence type="ECO:0000313" key="7">
    <source>
        <dbReference type="EMBL" id="MCL1046264.1"/>
    </source>
</evidence>
<evidence type="ECO:0000256" key="5">
    <source>
        <dbReference type="RuleBase" id="RU003939"/>
    </source>
</evidence>
<dbReference type="GO" id="GO:0003677">
    <property type="term" value="F:DNA binding"/>
    <property type="evidence" value="ECO:0007669"/>
    <property type="project" value="UniProtKB-KW"/>
</dbReference>
<dbReference type="Pfam" id="PF00216">
    <property type="entry name" value="Bac_DNA_binding"/>
    <property type="match status" value="1"/>
</dbReference>
<dbReference type="PANTHER" id="PTHR33175">
    <property type="entry name" value="DNA-BINDING PROTEIN HU"/>
    <property type="match status" value="1"/>
</dbReference>
<organism evidence="7 8">
    <name type="scientific">Shewanella electrodiphila</name>
    <dbReference type="NCBI Taxonomy" id="934143"/>
    <lineage>
        <taxon>Bacteria</taxon>
        <taxon>Pseudomonadati</taxon>
        <taxon>Pseudomonadota</taxon>
        <taxon>Gammaproteobacteria</taxon>
        <taxon>Alteromonadales</taxon>
        <taxon>Shewanellaceae</taxon>
        <taxon>Shewanella</taxon>
    </lineage>
</organism>
<evidence type="ECO:0000256" key="4">
    <source>
        <dbReference type="ARBA" id="ARBA00023125"/>
    </source>
</evidence>
<name>A0ABT0KR48_9GAMM</name>
<keyword evidence="8" id="KW-1185">Reference proteome</keyword>
<dbReference type="Proteomes" id="UP001202134">
    <property type="component" value="Unassembled WGS sequence"/>
</dbReference>
<dbReference type="PRINTS" id="PR01727">
    <property type="entry name" value="DNABINDINGHU"/>
</dbReference>
<comment type="caution">
    <text evidence="7">The sequence shown here is derived from an EMBL/GenBank/DDBJ whole genome shotgun (WGS) entry which is preliminary data.</text>
</comment>